<sequence length="166" mass="18840">MADIDDLSQEELLCFKPAHEIYDTYCRAGRDYDLVVAVTKVIIVILVFVVIGIFLWVNTRGWDLPQKRCESDVEGQAYSDSNTEKESGHGQGRNNRLGSVEEFMEELRRLAMEGKISWETYHVVESVRMEQTQVAKKGANGGGYKEISINTAETAQRGKRSRDMET</sequence>
<evidence type="ECO:0000313" key="4">
    <source>
        <dbReference type="Proteomes" id="UP001303222"/>
    </source>
</evidence>
<dbReference type="Proteomes" id="UP001303222">
    <property type="component" value="Unassembled WGS sequence"/>
</dbReference>
<organism evidence="3 4">
    <name type="scientific">Pseudoneurospora amorphoporcata</name>
    <dbReference type="NCBI Taxonomy" id="241081"/>
    <lineage>
        <taxon>Eukaryota</taxon>
        <taxon>Fungi</taxon>
        <taxon>Dikarya</taxon>
        <taxon>Ascomycota</taxon>
        <taxon>Pezizomycotina</taxon>
        <taxon>Sordariomycetes</taxon>
        <taxon>Sordariomycetidae</taxon>
        <taxon>Sordariales</taxon>
        <taxon>Sordariaceae</taxon>
        <taxon>Pseudoneurospora</taxon>
    </lineage>
</organism>
<accession>A0AAN6SC23</accession>
<reference evidence="3" key="1">
    <citation type="journal article" date="2023" name="Mol. Phylogenet. Evol.">
        <title>Genome-scale phylogeny and comparative genomics of the fungal order Sordariales.</title>
        <authorList>
            <person name="Hensen N."/>
            <person name="Bonometti L."/>
            <person name="Westerberg I."/>
            <person name="Brannstrom I.O."/>
            <person name="Guillou S."/>
            <person name="Cros-Aarteil S."/>
            <person name="Calhoun S."/>
            <person name="Haridas S."/>
            <person name="Kuo A."/>
            <person name="Mondo S."/>
            <person name="Pangilinan J."/>
            <person name="Riley R."/>
            <person name="LaButti K."/>
            <person name="Andreopoulos B."/>
            <person name="Lipzen A."/>
            <person name="Chen C."/>
            <person name="Yan M."/>
            <person name="Daum C."/>
            <person name="Ng V."/>
            <person name="Clum A."/>
            <person name="Steindorff A."/>
            <person name="Ohm R.A."/>
            <person name="Martin F."/>
            <person name="Silar P."/>
            <person name="Natvig D.O."/>
            <person name="Lalanne C."/>
            <person name="Gautier V."/>
            <person name="Ament-Velasquez S.L."/>
            <person name="Kruys A."/>
            <person name="Hutchinson M.I."/>
            <person name="Powell A.J."/>
            <person name="Barry K."/>
            <person name="Miller A.N."/>
            <person name="Grigoriev I.V."/>
            <person name="Debuchy R."/>
            <person name="Gladieux P."/>
            <person name="Hiltunen Thoren M."/>
            <person name="Johannesson H."/>
        </authorList>
    </citation>
    <scope>NUCLEOTIDE SEQUENCE</scope>
    <source>
        <strain evidence="3">CBS 626.80</strain>
    </source>
</reference>
<evidence type="ECO:0000256" key="2">
    <source>
        <dbReference type="SAM" id="Phobius"/>
    </source>
</evidence>
<dbReference type="AlphaFoldDB" id="A0AAN6SC23"/>
<name>A0AAN6SC23_9PEZI</name>
<keyword evidence="2" id="KW-0472">Membrane</keyword>
<keyword evidence="4" id="KW-1185">Reference proteome</keyword>
<reference evidence="3" key="2">
    <citation type="submission" date="2023-06" db="EMBL/GenBank/DDBJ databases">
        <authorList>
            <consortium name="Lawrence Berkeley National Laboratory"/>
            <person name="Mondo S.J."/>
            <person name="Hensen N."/>
            <person name="Bonometti L."/>
            <person name="Westerberg I."/>
            <person name="Brannstrom I.O."/>
            <person name="Guillou S."/>
            <person name="Cros-Aarteil S."/>
            <person name="Calhoun S."/>
            <person name="Haridas S."/>
            <person name="Kuo A."/>
            <person name="Pangilinan J."/>
            <person name="Riley R."/>
            <person name="Labutti K."/>
            <person name="Andreopoulos B."/>
            <person name="Lipzen A."/>
            <person name="Chen C."/>
            <person name="Yanf M."/>
            <person name="Daum C."/>
            <person name="Ng V."/>
            <person name="Clum A."/>
            <person name="Steindorff A."/>
            <person name="Ohm R."/>
            <person name="Martin F."/>
            <person name="Silar P."/>
            <person name="Natvig D."/>
            <person name="Lalanne C."/>
            <person name="Gautier V."/>
            <person name="Ament-Velasquez S.L."/>
            <person name="Kruys A."/>
            <person name="Hutchinson M.I."/>
            <person name="Powell A.J."/>
            <person name="Barry K."/>
            <person name="Miller A.N."/>
            <person name="Grigoriev I.V."/>
            <person name="Debuchy R."/>
            <person name="Gladieux P."/>
            <person name="Thoren M.H."/>
            <person name="Johannesson H."/>
        </authorList>
    </citation>
    <scope>NUCLEOTIDE SEQUENCE</scope>
    <source>
        <strain evidence="3">CBS 626.80</strain>
    </source>
</reference>
<dbReference type="EMBL" id="MU859350">
    <property type="protein sequence ID" value="KAK3947436.1"/>
    <property type="molecule type" value="Genomic_DNA"/>
</dbReference>
<gene>
    <name evidence="3" type="ORF">QBC32DRAFT_374301</name>
</gene>
<evidence type="ECO:0000313" key="3">
    <source>
        <dbReference type="EMBL" id="KAK3947436.1"/>
    </source>
</evidence>
<protein>
    <submittedName>
        <fullName evidence="3">Uncharacterized protein</fullName>
    </submittedName>
</protein>
<keyword evidence="2" id="KW-0812">Transmembrane</keyword>
<evidence type="ECO:0000256" key="1">
    <source>
        <dbReference type="SAM" id="MobiDB-lite"/>
    </source>
</evidence>
<feature type="region of interest" description="Disordered" evidence="1">
    <location>
        <begin position="75"/>
        <end position="96"/>
    </location>
</feature>
<keyword evidence="2" id="KW-1133">Transmembrane helix</keyword>
<proteinExistence type="predicted"/>
<feature type="region of interest" description="Disordered" evidence="1">
    <location>
        <begin position="138"/>
        <end position="166"/>
    </location>
</feature>
<comment type="caution">
    <text evidence="3">The sequence shown here is derived from an EMBL/GenBank/DDBJ whole genome shotgun (WGS) entry which is preliminary data.</text>
</comment>
<feature type="transmembrane region" description="Helical" evidence="2">
    <location>
        <begin position="34"/>
        <end position="57"/>
    </location>
</feature>